<proteinExistence type="inferred from homology"/>
<name>A0A0R1ZME4_9LACO</name>
<dbReference type="NCBIfam" id="TIGR00005">
    <property type="entry name" value="rluA_subfam"/>
    <property type="match status" value="1"/>
</dbReference>
<dbReference type="AlphaFoldDB" id="A0A0R1ZME4"/>
<keyword evidence="4" id="KW-0413">Isomerase</keyword>
<dbReference type="InterPro" id="IPR050188">
    <property type="entry name" value="RluA_PseudoU_synthase"/>
</dbReference>
<sequence length="298" mass="33300">MLLKWIVQDERPVRLQKFLVQQGMSMAQMTRLKFHGGAIFVNHKQRKSAFTLHQGDVVRVLMAPEVPADAVVATPGPVDIVYEDRDLLVVNKPAGTASIPAANKADDSMANFVKYYLQQSGADSTSIHVVTRLDRDTSGLMIFAKHSFAHTLLDRQLHSKSLDKQYLAISSGPVPLMHHGWLVLRLGLSSDFYMRRAVTPDGKKSVTEYRTLAQTGPYALTRVYLHTGRTHQIRVHFASIGRPLVGDSLYGGEMLLGRQALHCSDLYIKHPFTGEDLHLHAPLTSDMQQLQEQLGLKK</sequence>
<dbReference type="PANTHER" id="PTHR21600">
    <property type="entry name" value="MITOCHONDRIAL RNA PSEUDOURIDINE SYNTHASE"/>
    <property type="match status" value="1"/>
</dbReference>
<comment type="function">
    <text evidence="4">Responsible for synthesis of pseudouridine from uracil.</text>
</comment>
<dbReference type="GO" id="GO:0003723">
    <property type="term" value="F:RNA binding"/>
    <property type="evidence" value="ECO:0007669"/>
    <property type="project" value="InterPro"/>
</dbReference>
<dbReference type="CDD" id="cd02869">
    <property type="entry name" value="PseudoU_synth_RluA_like"/>
    <property type="match status" value="1"/>
</dbReference>
<comment type="similarity">
    <text evidence="2 4">Belongs to the pseudouridine synthase RluA family.</text>
</comment>
<dbReference type="EMBL" id="AYYO01000019">
    <property type="protein sequence ID" value="KRM55522.1"/>
    <property type="molecule type" value="Genomic_DNA"/>
</dbReference>
<dbReference type="Pfam" id="PF00849">
    <property type="entry name" value="PseudoU_synth_2"/>
    <property type="match status" value="1"/>
</dbReference>
<dbReference type="RefSeq" id="WP_054679723.1">
    <property type="nucleotide sequence ID" value="NZ_AYYO01000019.1"/>
</dbReference>
<comment type="catalytic activity">
    <reaction evidence="1 4">
        <text>a uridine in RNA = a pseudouridine in RNA</text>
        <dbReference type="Rhea" id="RHEA:48348"/>
        <dbReference type="Rhea" id="RHEA-COMP:12068"/>
        <dbReference type="Rhea" id="RHEA-COMP:12069"/>
        <dbReference type="ChEBI" id="CHEBI:65314"/>
        <dbReference type="ChEBI" id="CHEBI:65315"/>
    </reaction>
</comment>
<dbReference type="Proteomes" id="UP000051679">
    <property type="component" value="Unassembled WGS sequence"/>
</dbReference>
<dbReference type="PANTHER" id="PTHR21600:SF35">
    <property type="entry name" value="PSEUDOURIDINE SYNTHASE"/>
    <property type="match status" value="1"/>
</dbReference>
<dbReference type="InterPro" id="IPR006225">
    <property type="entry name" value="PsdUridine_synth_RluC/D"/>
</dbReference>
<feature type="active site" evidence="3">
    <location>
        <position position="134"/>
    </location>
</feature>
<dbReference type="STRING" id="1291052.FC18_GL001240"/>
<dbReference type="SUPFAM" id="SSF55120">
    <property type="entry name" value="Pseudouridine synthase"/>
    <property type="match status" value="1"/>
</dbReference>
<dbReference type="CDD" id="cd00165">
    <property type="entry name" value="S4"/>
    <property type="match status" value="1"/>
</dbReference>
<dbReference type="PATRIC" id="fig|1291052.5.peg.1258"/>
<dbReference type="PROSITE" id="PS01129">
    <property type="entry name" value="PSI_RLU"/>
    <property type="match status" value="1"/>
</dbReference>
<gene>
    <name evidence="6" type="ORF">FC18_GL001240</name>
</gene>
<dbReference type="InterPro" id="IPR020103">
    <property type="entry name" value="PsdUridine_synth_cat_dom_sf"/>
</dbReference>
<dbReference type="OrthoDB" id="9807829at2"/>
<evidence type="ECO:0000259" key="5">
    <source>
        <dbReference type="Pfam" id="PF00849"/>
    </source>
</evidence>
<dbReference type="EC" id="5.4.99.-" evidence="4"/>
<evidence type="ECO:0000256" key="2">
    <source>
        <dbReference type="ARBA" id="ARBA00010876"/>
    </source>
</evidence>
<dbReference type="InterPro" id="IPR006224">
    <property type="entry name" value="PsdUridine_synth_RluA-like_CS"/>
</dbReference>
<reference evidence="6 7" key="1">
    <citation type="journal article" date="2015" name="Genome Announc.">
        <title>Expanding the biotechnology potential of lactobacilli through comparative genomics of 213 strains and associated genera.</title>
        <authorList>
            <person name="Sun Z."/>
            <person name="Harris H.M."/>
            <person name="McCann A."/>
            <person name="Guo C."/>
            <person name="Argimon S."/>
            <person name="Zhang W."/>
            <person name="Yang X."/>
            <person name="Jeffery I.B."/>
            <person name="Cooney J.C."/>
            <person name="Kagawa T.F."/>
            <person name="Liu W."/>
            <person name="Song Y."/>
            <person name="Salvetti E."/>
            <person name="Wrobel A."/>
            <person name="Rasinkangas P."/>
            <person name="Parkhill J."/>
            <person name="Rea M.C."/>
            <person name="O'Sullivan O."/>
            <person name="Ritari J."/>
            <person name="Douillard F.P."/>
            <person name="Paul Ross R."/>
            <person name="Yang R."/>
            <person name="Briner A.E."/>
            <person name="Felis G.E."/>
            <person name="de Vos W.M."/>
            <person name="Barrangou R."/>
            <person name="Klaenhammer T.R."/>
            <person name="Caufield P.W."/>
            <person name="Cui Y."/>
            <person name="Zhang H."/>
            <person name="O'Toole P.W."/>
        </authorList>
    </citation>
    <scope>NUCLEOTIDE SEQUENCE [LARGE SCALE GENOMIC DNA]</scope>
    <source>
        <strain evidence="6 7">DSM 20505</strain>
    </source>
</reference>
<feature type="domain" description="Pseudouridine synthase RsuA/RluA-like" evidence="5">
    <location>
        <begin position="86"/>
        <end position="239"/>
    </location>
</feature>
<evidence type="ECO:0000313" key="6">
    <source>
        <dbReference type="EMBL" id="KRM55522.1"/>
    </source>
</evidence>
<dbReference type="Gene3D" id="3.30.2350.10">
    <property type="entry name" value="Pseudouridine synthase"/>
    <property type="match status" value="1"/>
</dbReference>
<accession>A0A0R1ZME4</accession>
<comment type="caution">
    <text evidence="6">The sequence shown here is derived from an EMBL/GenBank/DDBJ whole genome shotgun (WGS) entry which is preliminary data.</text>
</comment>
<evidence type="ECO:0000313" key="7">
    <source>
        <dbReference type="Proteomes" id="UP000051679"/>
    </source>
</evidence>
<protein>
    <recommendedName>
        <fullName evidence="4">Pseudouridine synthase</fullName>
        <ecNumber evidence="4">5.4.99.-</ecNumber>
    </recommendedName>
</protein>
<dbReference type="GO" id="GO:0000455">
    <property type="term" value="P:enzyme-directed rRNA pseudouridine synthesis"/>
    <property type="evidence" value="ECO:0007669"/>
    <property type="project" value="TreeGrafter"/>
</dbReference>
<evidence type="ECO:0000256" key="1">
    <source>
        <dbReference type="ARBA" id="ARBA00000073"/>
    </source>
</evidence>
<evidence type="ECO:0000256" key="4">
    <source>
        <dbReference type="RuleBase" id="RU362028"/>
    </source>
</evidence>
<dbReference type="InterPro" id="IPR006145">
    <property type="entry name" value="PsdUridine_synth_RsuA/RluA"/>
</dbReference>
<dbReference type="GO" id="GO:0140098">
    <property type="term" value="F:catalytic activity, acting on RNA"/>
    <property type="evidence" value="ECO:0007669"/>
    <property type="project" value="UniProtKB-ARBA"/>
</dbReference>
<keyword evidence="7" id="KW-1185">Reference proteome</keyword>
<dbReference type="GO" id="GO:0009982">
    <property type="term" value="F:pseudouridine synthase activity"/>
    <property type="evidence" value="ECO:0007669"/>
    <property type="project" value="InterPro"/>
</dbReference>
<evidence type="ECO:0000256" key="3">
    <source>
        <dbReference type="PIRSR" id="PIRSR606225-1"/>
    </source>
</evidence>
<organism evidence="6 7">
    <name type="scientific">Lacticaseibacillus sharpeae JCM 1186 = DSM 20505</name>
    <dbReference type="NCBI Taxonomy" id="1291052"/>
    <lineage>
        <taxon>Bacteria</taxon>
        <taxon>Bacillati</taxon>
        <taxon>Bacillota</taxon>
        <taxon>Bacilli</taxon>
        <taxon>Lactobacillales</taxon>
        <taxon>Lactobacillaceae</taxon>
        <taxon>Lacticaseibacillus</taxon>
    </lineage>
</organism>